<reference evidence="1" key="1">
    <citation type="journal article" date="2015" name="Nature">
        <title>Complex archaea that bridge the gap between prokaryotes and eukaryotes.</title>
        <authorList>
            <person name="Spang A."/>
            <person name="Saw J.H."/>
            <person name="Jorgensen S.L."/>
            <person name="Zaremba-Niedzwiedzka K."/>
            <person name="Martijn J."/>
            <person name="Lind A.E."/>
            <person name="van Eijk R."/>
            <person name="Schleper C."/>
            <person name="Guy L."/>
            <person name="Ettema T.J."/>
        </authorList>
    </citation>
    <scope>NUCLEOTIDE SEQUENCE</scope>
</reference>
<name>A0A0F8WSG0_9ZZZZ</name>
<feature type="non-terminal residue" evidence="1">
    <location>
        <position position="80"/>
    </location>
</feature>
<evidence type="ECO:0000313" key="1">
    <source>
        <dbReference type="EMBL" id="KKK51285.1"/>
    </source>
</evidence>
<accession>A0A0F8WSG0</accession>
<protein>
    <submittedName>
        <fullName evidence="1">Uncharacterized protein</fullName>
    </submittedName>
</protein>
<proteinExistence type="predicted"/>
<gene>
    <name evidence="1" type="ORF">LCGC14_3116450</name>
</gene>
<sequence>MIKVIIASTVTEAPNEVSHEALSAIRMECLNKPFMHQGELYFITSAEEMQVAPGEGSFGEDRSLVVELCPVTEAREITVE</sequence>
<dbReference type="EMBL" id="LAZR01067584">
    <property type="protein sequence ID" value="KKK51285.1"/>
    <property type="molecule type" value="Genomic_DNA"/>
</dbReference>
<comment type="caution">
    <text evidence="1">The sequence shown here is derived from an EMBL/GenBank/DDBJ whole genome shotgun (WGS) entry which is preliminary data.</text>
</comment>
<dbReference type="AlphaFoldDB" id="A0A0F8WSG0"/>
<organism evidence="1">
    <name type="scientific">marine sediment metagenome</name>
    <dbReference type="NCBI Taxonomy" id="412755"/>
    <lineage>
        <taxon>unclassified sequences</taxon>
        <taxon>metagenomes</taxon>
        <taxon>ecological metagenomes</taxon>
    </lineage>
</organism>